<evidence type="ECO:0000313" key="1">
    <source>
        <dbReference type="EMBL" id="DAD67807.1"/>
    </source>
</evidence>
<accession>A0A8S5LCZ7</accession>
<protein>
    <submittedName>
        <fullName evidence="1">Head tail connector</fullName>
    </submittedName>
</protein>
<dbReference type="Gene3D" id="1.10.3230.30">
    <property type="entry name" value="Phage gp6-like head-tail connector protein"/>
    <property type="match status" value="1"/>
</dbReference>
<dbReference type="EMBL" id="BK014687">
    <property type="protein sequence ID" value="DAD67807.1"/>
    <property type="molecule type" value="Genomic_DNA"/>
</dbReference>
<dbReference type="CDD" id="cd08054">
    <property type="entry name" value="gp6"/>
    <property type="match status" value="1"/>
</dbReference>
<proteinExistence type="predicted"/>
<organism evidence="1">
    <name type="scientific">Siphoviridae sp. ctMS01</name>
    <dbReference type="NCBI Taxonomy" id="2823574"/>
    <lineage>
        <taxon>Viruses</taxon>
        <taxon>Duplodnaviria</taxon>
        <taxon>Heunggongvirae</taxon>
        <taxon>Uroviricota</taxon>
        <taxon>Caudoviricetes</taxon>
    </lineage>
</organism>
<dbReference type="InterPro" id="IPR006450">
    <property type="entry name" value="Phage_HK97_gp6-like"/>
</dbReference>
<sequence>MDKEKVKQYLRLDYDDSLIDNFILISESYLKDAIDNFDKKIENEQFKAKAEMVQLVLIQELYDNRNQAKKDSTDFSYVIRSMISQLQYWSE</sequence>
<reference evidence="1" key="1">
    <citation type="journal article" date="2021" name="Proc. Natl. Acad. Sci. U.S.A.">
        <title>A Catalog of Tens of Thousands of Viruses from Human Metagenomes Reveals Hidden Associations with Chronic Diseases.</title>
        <authorList>
            <person name="Tisza M.J."/>
            <person name="Buck C.B."/>
        </authorList>
    </citation>
    <scope>NUCLEOTIDE SEQUENCE</scope>
    <source>
        <strain evidence="1">CtMS01</strain>
    </source>
</reference>
<name>A0A8S5LCZ7_9CAUD</name>
<dbReference type="NCBIfam" id="TIGR01560">
    <property type="entry name" value="put_DNA_pack"/>
    <property type="match status" value="1"/>
</dbReference>